<protein>
    <recommendedName>
        <fullName evidence="1">Aminoglycoside phosphotransferase domain-containing protein</fullName>
    </recommendedName>
</protein>
<dbReference type="AlphaFoldDB" id="A0A381PD26"/>
<dbReference type="InterPro" id="IPR011009">
    <property type="entry name" value="Kinase-like_dom_sf"/>
</dbReference>
<proteinExistence type="predicted"/>
<dbReference type="Gene3D" id="3.90.1200.10">
    <property type="match status" value="1"/>
</dbReference>
<dbReference type="PANTHER" id="PTHR47829">
    <property type="entry name" value="HYDROLASE, PUTATIVE (AFU_ORTHOLOGUE AFUA_1G12880)-RELATED"/>
    <property type="match status" value="1"/>
</dbReference>
<dbReference type="Gene3D" id="3.30.200.20">
    <property type="entry name" value="Phosphorylase Kinase, domain 1"/>
    <property type="match status" value="1"/>
</dbReference>
<organism evidence="2">
    <name type="scientific">marine metagenome</name>
    <dbReference type="NCBI Taxonomy" id="408172"/>
    <lineage>
        <taxon>unclassified sequences</taxon>
        <taxon>metagenomes</taxon>
        <taxon>ecological metagenomes</taxon>
    </lineage>
</organism>
<name>A0A381PD26_9ZZZZ</name>
<evidence type="ECO:0000259" key="1">
    <source>
        <dbReference type="Pfam" id="PF01636"/>
    </source>
</evidence>
<evidence type="ECO:0000313" key="2">
    <source>
        <dbReference type="EMBL" id="SUZ64198.1"/>
    </source>
</evidence>
<dbReference type="InterPro" id="IPR041726">
    <property type="entry name" value="ACAD10_11_N"/>
</dbReference>
<dbReference type="PANTHER" id="PTHR47829:SF1">
    <property type="entry name" value="HAD FAMILY PHOSPHATASE"/>
    <property type="match status" value="1"/>
</dbReference>
<sequence length="341" mass="37575">MSGDVTEGINDTNVASWFSSHLSGSSPPFKYELIAGGHSNLTYKVVDQVGNTFVLRRPPLGHVLATAHDMAREHRIVTAVGTTEVPVPPTLGVCEDVEINGAPFYVMGYVDGEVLHSDVEAACVPTPDRMTLSRQVAEVLAELHSIEPGDIGLGDLAKREDYLGRQLRRWSRQWEQSKTRELPIMEHVQGLLEQQKPIQVGSTIVHGDYRLGNMLTRSGEILAVLDWELCTLGDPLADVGYLLNNWVDPDEAPAGSSAPTLAGGFAFRDELLQWYENVSGRDVSDVGYYRAFSYWRLAAIVEGVLNRYLNGAMGDQDDVDTDVFKEQVEMLAAMALEVIEN</sequence>
<feature type="domain" description="Aminoglycoside phosphotransferase" evidence="1">
    <location>
        <begin position="31"/>
        <end position="252"/>
    </location>
</feature>
<dbReference type="CDD" id="cd05154">
    <property type="entry name" value="ACAD10_11_N-like"/>
    <property type="match status" value="1"/>
</dbReference>
<dbReference type="InterPro" id="IPR002575">
    <property type="entry name" value="Aminoglycoside_PTrfase"/>
</dbReference>
<gene>
    <name evidence="2" type="ORF">METZ01_LOCUS17052</name>
</gene>
<reference evidence="2" key="1">
    <citation type="submission" date="2018-05" db="EMBL/GenBank/DDBJ databases">
        <authorList>
            <person name="Lanie J.A."/>
            <person name="Ng W.-L."/>
            <person name="Kazmierczak K.M."/>
            <person name="Andrzejewski T.M."/>
            <person name="Davidsen T.M."/>
            <person name="Wayne K.J."/>
            <person name="Tettelin H."/>
            <person name="Glass J.I."/>
            <person name="Rusch D."/>
            <person name="Podicherti R."/>
            <person name="Tsui H.-C.T."/>
            <person name="Winkler M.E."/>
        </authorList>
    </citation>
    <scope>NUCLEOTIDE SEQUENCE</scope>
</reference>
<dbReference type="EMBL" id="UINC01000928">
    <property type="protein sequence ID" value="SUZ64198.1"/>
    <property type="molecule type" value="Genomic_DNA"/>
</dbReference>
<accession>A0A381PD26</accession>
<dbReference type="Pfam" id="PF01636">
    <property type="entry name" value="APH"/>
    <property type="match status" value="1"/>
</dbReference>
<dbReference type="SUPFAM" id="SSF56112">
    <property type="entry name" value="Protein kinase-like (PK-like)"/>
    <property type="match status" value="1"/>
</dbReference>
<dbReference type="InterPro" id="IPR052898">
    <property type="entry name" value="ACAD10-like"/>
</dbReference>